<reference evidence="6 7" key="1">
    <citation type="submission" date="2019-07" db="EMBL/GenBank/DDBJ databases">
        <title>Hymenobacter sp. straun FUR1 Genome sequencing and assembly.</title>
        <authorList>
            <person name="Chhetri G."/>
        </authorList>
    </citation>
    <scope>NUCLEOTIDE SEQUENCE [LARGE SCALE GENOMIC DNA]</scope>
    <source>
        <strain evidence="6 7">Fur1</strain>
    </source>
</reference>
<comment type="subcellular location">
    <subcellularLocation>
        <location evidence="1">Cell envelope</location>
    </subcellularLocation>
</comment>
<dbReference type="InterPro" id="IPR017937">
    <property type="entry name" value="Thioredoxin_CS"/>
</dbReference>
<evidence type="ECO:0000256" key="4">
    <source>
        <dbReference type="ARBA" id="ARBA00023284"/>
    </source>
</evidence>
<dbReference type="InterPro" id="IPR050553">
    <property type="entry name" value="Thioredoxin_ResA/DsbE_sf"/>
</dbReference>
<evidence type="ECO:0000313" key="7">
    <source>
        <dbReference type="Proteomes" id="UP000317624"/>
    </source>
</evidence>
<protein>
    <submittedName>
        <fullName evidence="6">AhpC/TSA family protein</fullName>
    </submittedName>
</protein>
<evidence type="ECO:0000256" key="3">
    <source>
        <dbReference type="ARBA" id="ARBA00023157"/>
    </source>
</evidence>
<name>A0A558BR69_9BACT</name>
<dbReference type="Proteomes" id="UP000317624">
    <property type="component" value="Unassembled WGS sequence"/>
</dbReference>
<dbReference type="Pfam" id="PF08534">
    <property type="entry name" value="Redoxin"/>
    <property type="match status" value="1"/>
</dbReference>
<feature type="domain" description="Thioredoxin" evidence="5">
    <location>
        <begin position="266"/>
        <end position="407"/>
    </location>
</feature>
<accession>A0A558BR69</accession>
<dbReference type="GO" id="GO:0017004">
    <property type="term" value="P:cytochrome complex assembly"/>
    <property type="evidence" value="ECO:0007669"/>
    <property type="project" value="UniProtKB-KW"/>
</dbReference>
<dbReference type="Gene3D" id="3.40.30.10">
    <property type="entry name" value="Glutaredoxin"/>
    <property type="match status" value="1"/>
</dbReference>
<keyword evidence="2" id="KW-0201">Cytochrome c-type biogenesis</keyword>
<dbReference type="PROSITE" id="PS51352">
    <property type="entry name" value="THIOREDOXIN_2"/>
    <property type="match status" value="1"/>
</dbReference>
<dbReference type="GO" id="GO:0030313">
    <property type="term" value="C:cell envelope"/>
    <property type="evidence" value="ECO:0007669"/>
    <property type="project" value="UniProtKB-SubCell"/>
</dbReference>
<keyword evidence="7" id="KW-1185">Reference proteome</keyword>
<dbReference type="InterPro" id="IPR013766">
    <property type="entry name" value="Thioredoxin_domain"/>
</dbReference>
<keyword evidence="4" id="KW-0676">Redox-active center</keyword>
<evidence type="ECO:0000259" key="5">
    <source>
        <dbReference type="PROSITE" id="PS51352"/>
    </source>
</evidence>
<proteinExistence type="predicted"/>
<dbReference type="PANTHER" id="PTHR42852">
    <property type="entry name" value="THIOL:DISULFIDE INTERCHANGE PROTEIN DSBE"/>
    <property type="match status" value="1"/>
</dbReference>
<dbReference type="SUPFAM" id="SSF52833">
    <property type="entry name" value="Thioredoxin-like"/>
    <property type="match status" value="1"/>
</dbReference>
<sequence>MAKRELPASFCAFSRNAPALGALLSLFCPMTASMNLTLAAVALLGLTNACQNASAASGYEISGQLKNAPAGTTLHLAELTSSQFVERGTAKTDAQGNFTFKGEQPASAAVYQLKVDEPNQVLLVLDNKTRLTLNGDAKNLMTTYAVKGSKDSEVIQELTRSNLASKVQLENLGQRYTLASQSGKTDSLDTIKNQYLTAVNNLTARNKAIIRRNAKSVAAGFAVLSFVSPDEEFQFADSIATVQRTAQPNSPFTAALTERLAPLRATAIGTSAPEINLAKPDGTKLSLKSLRGKYVLVDFWASWCGPCRGENPNVVKAYNEYKDKGKGFTIYSVSLDDDKARWTQAIAADGLAWPNHVSDLQKWNSAAASAYGIQAIPQSFLLDPQGKIIAKNLRGPALQAKLAEVLK</sequence>
<dbReference type="PROSITE" id="PS00194">
    <property type="entry name" value="THIOREDOXIN_1"/>
    <property type="match status" value="1"/>
</dbReference>
<dbReference type="InterPro" id="IPR013740">
    <property type="entry name" value="Redoxin"/>
</dbReference>
<dbReference type="GO" id="GO:0016491">
    <property type="term" value="F:oxidoreductase activity"/>
    <property type="evidence" value="ECO:0007669"/>
    <property type="project" value="InterPro"/>
</dbReference>
<keyword evidence="3" id="KW-1015">Disulfide bond</keyword>
<dbReference type="InterPro" id="IPR025380">
    <property type="entry name" value="DUF4369"/>
</dbReference>
<dbReference type="AlphaFoldDB" id="A0A558BR69"/>
<gene>
    <name evidence="6" type="ORF">FNT36_15235</name>
</gene>
<evidence type="ECO:0000313" key="6">
    <source>
        <dbReference type="EMBL" id="TVT39017.1"/>
    </source>
</evidence>
<dbReference type="Pfam" id="PF14289">
    <property type="entry name" value="DUF4369"/>
    <property type="match status" value="1"/>
</dbReference>
<comment type="caution">
    <text evidence="6">The sequence shown here is derived from an EMBL/GenBank/DDBJ whole genome shotgun (WGS) entry which is preliminary data.</text>
</comment>
<dbReference type="OrthoDB" id="9796554at2"/>
<evidence type="ECO:0000256" key="1">
    <source>
        <dbReference type="ARBA" id="ARBA00004196"/>
    </source>
</evidence>
<dbReference type="PANTHER" id="PTHR42852:SF6">
    <property type="entry name" value="THIOL:DISULFIDE INTERCHANGE PROTEIN DSBE"/>
    <property type="match status" value="1"/>
</dbReference>
<dbReference type="EMBL" id="VMRJ01000004">
    <property type="protein sequence ID" value="TVT39017.1"/>
    <property type="molecule type" value="Genomic_DNA"/>
</dbReference>
<dbReference type="InterPro" id="IPR036249">
    <property type="entry name" value="Thioredoxin-like_sf"/>
</dbReference>
<evidence type="ECO:0000256" key="2">
    <source>
        <dbReference type="ARBA" id="ARBA00022748"/>
    </source>
</evidence>
<dbReference type="CDD" id="cd02966">
    <property type="entry name" value="TlpA_like_family"/>
    <property type="match status" value="1"/>
</dbReference>
<organism evidence="6 7">
    <name type="scientific">Hymenobacter setariae</name>
    <dbReference type="NCBI Taxonomy" id="2594794"/>
    <lineage>
        <taxon>Bacteria</taxon>
        <taxon>Pseudomonadati</taxon>
        <taxon>Bacteroidota</taxon>
        <taxon>Cytophagia</taxon>
        <taxon>Cytophagales</taxon>
        <taxon>Hymenobacteraceae</taxon>
        <taxon>Hymenobacter</taxon>
    </lineage>
</organism>